<dbReference type="RefSeq" id="WP_209465814.1">
    <property type="nucleotide sequence ID" value="NZ_JAGGLG010000006.1"/>
</dbReference>
<dbReference type="Gene3D" id="3.40.50.1980">
    <property type="entry name" value="Nitrogenase molybdenum iron protein domain"/>
    <property type="match status" value="2"/>
</dbReference>
<organism evidence="7 8">
    <name type="scientific">Symbiobacterium terraclitae</name>
    <dbReference type="NCBI Taxonomy" id="557451"/>
    <lineage>
        <taxon>Bacteria</taxon>
        <taxon>Bacillati</taxon>
        <taxon>Bacillota</taxon>
        <taxon>Clostridia</taxon>
        <taxon>Eubacteriales</taxon>
        <taxon>Symbiobacteriaceae</taxon>
        <taxon>Symbiobacterium</taxon>
    </lineage>
</organism>
<dbReference type="Pfam" id="PF01297">
    <property type="entry name" value="ZnuA"/>
    <property type="match status" value="1"/>
</dbReference>
<evidence type="ECO:0000313" key="8">
    <source>
        <dbReference type="Proteomes" id="UP001519289"/>
    </source>
</evidence>
<accession>A0ABS4JQ61</accession>
<gene>
    <name evidence="7" type="ORF">J2Z79_001064</name>
</gene>
<feature type="signal peptide" evidence="6">
    <location>
        <begin position="1"/>
        <end position="21"/>
    </location>
</feature>
<dbReference type="InterPro" id="IPR050492">
    <property type="entry name" value="Bact_metal-bind_prot9"/>
</dbReference>
<dbReference type="Proteomes" id="UP001519289">
    <property type="component" value="Unassembled WGS sequence"/>
</dbReference>
<dbReference type="PANTHER" id="PTHR42953">
    <property type="entry name" value="HIGH-AFFINITY ZINC UPTAKE SYSTEM PROTEIN ZNUA-RELATED"/>
    <property type="match status" value="1"/>
</dbReference>
<evidence type="ECO:0000313" key="7">
    <source>
        <dbReference type="EMBL" id="MBP2017679.1"/>
    </source>
</evidence>
<evidence type="ECO:0000256" key="4">
    <source>
        <dbReference type="ARBA" id="ARBA00022729"/>
    </source>
</evidence>
<dbReference type="InterPro" id="IPR006128">
    <property type="entry name" value="Lipoprotein_PsaA-like"/>
</dbReference>
<dbReference type="PANTHER" id="PTHR42953:SF1">
    <property type="entry name" value="METAL-BINDING PROTEIN HI_0362-RELATED"/>
    <property type="match status" value="1"/>
</dbReference>
<name>A0ABS4JQ61_9FIRM</name>
<comment type="caution">
    <text evidence="7">The sequence shown here is derived from an EMBL/GenBank/DDBJ whole genome shotgun (WGS) entry which is preliminary data.</text>
</comment>
<keyword evidence="2 5" id="KW-0813">Transport</keyword>
<evidence type="ECO:0000256" key="1">
    <source>
        <dbReference type="ARBA" id="ARBA00004196"/>
    </source>
</evidence>
<dbReference type="PROSITE" id="PS51257">
    <property type="entry name" value="PROKAR_LIPOPROTEIN"/>
    <property type="match status" value="1"/>
</dbReference>
<dbReference type="EMBL" id="JAGGLG010000006">
    <property type="protein sequence ID" value="MBP2017679.1"/>
    <property type="molecule type" value="Genomic_DNA"/>
</dbReference>
<keyword evidence="8" id="KW-1185">Reference proteome</keyword>
<dbReference type="SUPFAM" id="SSF53807">
    <property type="entry name" value="Helical backbone' metal receptor"/>
    <property type="match status" value="1"/>
</dbReference>
<evidence type="ECO:0000256" key="5">
    <source>
        <dbReference type="RuleBase" id="RU003512"/>
    </source>
</evidence>
<evidence type="ECO:0000256" key="3">
    <source>
        <dbReference type="ARBA" id="ARBA00022723"/>
    </source>
</evidence>
<evidence type="ECO:0000256" key="6">
    <source>
        <dbReference type="SAM" id="SignalP"/>
    </source>
</evidence>
<comment type="similarity">
    <text evidence="5">Belongs to the bacterial solute-binding protein 9 family.</text>
</comment>
<dbReference type="PRINTS" id="PR00690">
    <property type="entry name" value="ADHESNFAMILY"/>
</dbReference>
<dbReference type="InterPro" id="IPR006127">
    <property type="entry name" value="ZnuA-like"/>
</dbReference>
<comment type="subcellular location">
    <subcellularLocation>
        <location evidence="1">Cell envelope</location>
    </subcellularLocation>
</comment>
<keyword evidence="3" id="KW-0479">Metal-binding</keyword>
<feature type="chain" id="PRO_5047526688" evidence="6">
    <location>
        <begin position="22"/>
        <end position="309"/>
    </location>
</feature>
<reference evidence="7 8" key="1">
    <citation type="submission" date="2021-03" db="EMBL/GenBank/DDBJ databases">
        <title>Genomic Encyclopedia of Type Strains, Phase IV (KMG-IV): sequencing the most valuable type-strain genomes for metagenomic binning, comparative biology and taxonomic classification.</title>
        <authorList>
            <person name="Goeker M."/>
        </authorList>
    </citation>
    <scope>NUCLEOTIDE SEQUENCE [LARGE SCALE GENOMIC DNA]</scope>
    <source>
        <strain evidence="7 8">DSM 27138</strain>
    </source>
</reference>
<sequence length="309" mass="33103">MRQWARLVLAVWLCVAAGAAAGCGTSRAGEPADGRIRAVATTGMVADLVRNVGGGRVAVTALMGPGVDPHLFKASEGDMARLQQAQIVFYNGLHLEGRMGDILEKMARDKPTVAVAERIPEELLLMAEDGVPDPHVWFDVSLWMLAVDIVRDSLIELDPAGRSVYEQNAAVYREELAELDRYARAQLNTVPAGRRVLVTAHDAFGYFGRAYGIEVRGLQGISTATEYGLADLRQLVDLLVERQIKAVFIESSVPRSSVEALVEGAAARGHAVAIGGELFSDALGAEGTPEGTYAGMIRHNVDTIVAALR</sequence>
<keyword evidence="4 6" id="KW-0732">Signal</keyword>
<proteinExistence type="inferred from homology"/>
<protein>
    <submittedName>
        <fullName evidence="7">Manganese/zinc/iron transport system substrate-binding protein</fullName>
    </submittedName>
</protein>
<dbReference type="PRINTS" id="PR00691">
    <property type="entry name" value="ADHESINB"/>
</dbReference>
<evidence type="ECO:0000256" key="2">
    <source>
        <dbReference type="ARBA" id="ARBA00022448"/>
    </source>
</evidence>
<dbReference type="InterPro" id="IPR006129">
    <property type="entry name" value="AdhesinB"/>
</dbReference>